<feature type="region of interest" description="Disordered" evidence="1">
    <location>
        <begin position="123"/>
        <end position="158"/>
    </location>
</feature>
<dbReference type="Gramene" id="EOY19323">
    <property type="protein sequence ID" value="EOY19323"/>
    <property type="gene ID" value="TCM_044391"/>
</dbReference>
<dbReference type="Proteomes" id="UP000026915">
    <property type="component" value="Chromosome 10"/>
</dbReference>
<gene>
    <name evidence="3" type="ORF">TCM_044391</name>
</gene>
<dbReference type="EMBL" id="CM001888">
    <property type="protein sequence ID" value="EOY19322.1"/>
    <property type="molecule type" value="Genomic_DNA"/>
</dbReference>
<dbReference type="Gramene" id="EOY19322">
    <property type="protein sequence ID" value="EOY19322"/>
    <property type="gene ID" value="TCM_044391"/>
</dbReference>
<protein>
    <submittedName>
        <fullName evidence="3">Uncharacterized protein isoform 1</fullName>
    </submittedName>
</protein>
<sequence>MGWCLYNEVAYLHFHESLFEHDIVYSSHQQMDANPCLLVFMLVLGLGLGLVLSHTTHVVEANEAVSAPSSADANVPSFDFPYKFKAVSKRLKSNPFLPTPSFPKYYVHAWIPPKFPWKPPKFPWKPPRYPQKPPRSPQKPPRRKKYWNKSPPPPPPRL</sequence>
<dbReference type="EMBL" id="CM001888">
    <property type="protein sequence ID" value="EOY19324.1"/>
    <property type="molecule type" value="Genomic_DNA"/>
</dbReference>
<keyword evidence="2" id="KW-0472">Membrane</keyword>
<dbReference type="HOGENOM" id="CLU_1848693_0_0_1"/>
<keyword evidence="2" id="KW-0812">Transmembrane</keyword>
<feature type="transmembrane region" description="Helical" evidence="2">
    <location>
        <begin position="36"/>
        <end position="53"/>
    </location>
</feature>
<dbReference type="EMBL" id="CM001888">
    <property type="protein sequence ID" value="EOY19323.1"/>
    <property type="molecule type" value="Genomic_DNA"/>
</dbReference>
<dbReference type="OMA" id="PPKFPWK"/>
<evidence type="ECO:0000313" key="4">
    <source>
        <dbReference type="Proteomes" id="UP000026915"/>
    </source>
</evidence>
<organism evidence="3 4">
    <name type="scientific">Theobroma cacao</name>
    <name type="common">Cacao</name>
    <name type="synonym">Cocoa</name>
    <dbReference type="NCBI Taxonomy" id="3641"/>
    <lineage>
        <taxon>Eukaryota</taxon>
        <taxon>Viridiplantae</taxon>
        <taxon>Streptophyta</taxon>
        <taxon>Embryophyta</taxon>
        <taxon>Tracheophyta</taxon>
        <taxon>Spermatophyta</taxon>
        <taxon>Magnoliopsida</taxon>
        <taxon>eudicotyledons</taxon>
        <taxon>Gunneridae</taxon>
        <taxon>Pentapetalae</taxon>
        <taxon>rosids</taxon>
        <taxon>malvids</taxon>
        <taxon>Malvales</taxon>
        <taxon>Malvaceae</taxon>
        <taxon>Byttnerioideae</taxon>
        <taxon>Theobroma</taxon>
    </lineage>
</organism>
<name>A0A061FRM9_THECC</name>
<dbReference type="InParanoid" id="A0A061FRM9"/>
<dbReference type="AlphaFoldDB" id="A0A061FRM9"/>
<evidence type="ECO:0000313" key="3">
    <source>
        <dbReference type="EMBL" id="EOY19322.1"/>
    </source>
</evidence>
<keyword evidence="2" id="KW-1133">Transmembrane helix</keyword>
<feature type="compositionally biased region" description="Pro residues" evidence="1">
    <location>
        <begin position="123"/>
        <end position="139"/>
    </location>
</feature>
<evidence type="ECO:0000256" key="2">
    <source>
        <dbReference type="SAM" id="Phobius"/>
    </source>
</evidence>
<proteinExistence type="predicted"/>
<reference evidence="3 4" key="1">
    <citation type="journal article" date="2013" name="Genome Biol.">
        <title>The genome sequence of the most widely cultivated cacao type and its use to identify candidate genes regulating pod color.</title>
        <authorList>
            <person name="Motamayor J.C."/>
            <person name="Mockaitis K."/>
            <person name="Schmutz J."/>
            <person name="Haiminen N."/>
            <person name="Iii D.L."/>
            <person name="Cornejo O."/>
            <person name="Findley S.D."/>
            <person name="Zheng P."/>
            <person name="Utro F."/>
            <person name="Royaert S."/>
            <person name="Saski C."/>
            <person name="Jenkins J."/>
            <person name="Podicheti R."/>
            <person name="Zhao M."/>
            <person name="Scheffler B.E."/>
            <person name="Stack J.C."/>
            <person name="Feltus F.A."/>
            <person name="Mustiga G.M."/>
            <person name="Amores F."/>
            <person name="Phillips W."/>
            <person name="Marelli J.P."/>
            <person name="May G.D."/>
            <person name="Shapiro H."/>
            <person name="Ma J."/>
            <person name="Bustamante C.D."/>
            <person name="Schnell R.J."/>
            <person name="Main D."/>
            <person name="Gilbert D."/>
            <person name="Parida L."/>
            <person name="Kuhn D.N."/>
        </authorList>
    </citation>
    <scope>NUCLEOTIDE SEQUENCE [LARGE SCALE GENOMIC DNA]</scope>
    <source>
        <strain evidence="4">cv. Matina 1-6</strain>
    </source>
</reference>
<evidence type="ECO:0000256" key="1">
    <source>
        <dbReference type="SAM" id="MobiDB-lite"/>
    </source>
</evidence>
<keyword evidence="4" id="KW-1185">Reference proteome</keyword>
<dbReference type="Gramene" id="EOY19324">
    <property type="protein sequence ID" value="EOY19324"/>
    <property type="gene ID" value="TCM_044391"/>
</dbReference>
<accession>A0A061FRM9</accession>